<evidence type="ECO:0000256" key="6">
    <source>
        <dbReference type="SAM" id="Phobius"/>
    </source>
</evidence>
<evidence type="ECO:0000256" key="2">
    <source>
        <dbReference type="ARBA" id="ARBA00022475"/>
    </source>
</evidence>
<accession>A0A9D3A170</accession>
<evidence type="ECO:0000313" key="8">
    <source>
        <dbReference type="Proteomes" id="UP000786989"/>
    </source>
</evidence>
<organism evidence="7 8">
    <name type="scientific">Slackia equolifaciens</name>
    <dbReference type="NCBI Taxonomy" id="498718"/>
    <lineage>
        <taxon>Bacteria</taxon>
        <taxon>Bacillati</taxon>
        <taxon>Actinomycetota</taxon>
        <taxon>Coriobacteriia</taxon>
        <taxon>Eggerthellales</taxon>
        <taxon>Eggerthellaceae</taxon>
        <taxon>Slackia</taxon>
    </lineage>
</organism>
<gene>
    <name evidence="7" type="ORF">K8U77_04475</name>
</gene>
<keyword evidence="2" id="KW-1003">Cell membrane</keyword>
<keyword evidence="5 6" id="KW-0472">Membrane</keyword>
<dbReference type="EMBL" id="DYWI01000076">
    <property type="protein sequence ID" value="HJF65357.1"/>
    <property type="molecule type" value="Genomic_DNA"/>
</dbReference>
<evidence type="ECO:0000313" key="7">
    <source>
        <dbReference type="EMBL" id="HJF65357.1"/>
    </source>
</evidence>
<dbReference type="Pfam" id="PF03606">
    <property type="entry name" value="DcuC"/>
    <property type="match status" value="1"/>
</dbReference>
<dbReference type="AlphaFoldDB" id="A0A9D3A170"/>
<evidence type="ECO:0000256" key="1">
    <source>
        <dbReference type="ARBA" id="ARBA00004651"/>
    </source>
</evidence>
<keyword evidence="3 6" id="KW-0812">Transmembrane</keyword>
<comment type="subcellular location">
    <subcellularLocation>
        <location evidence="1">Cell membrane</location>
        <topology evidence="1">Multi-pass membrane protein</topology>
    </subcellularLocation>
</comment>
<feature type="transmembrane region" description="Helical" evidence="6">
    <location>
        <begin position="52"/>
        <end position="69"/>
    </location>
</feature>
<comment type="caution">
    <text evidence="7">The sequence shown here is derived from an EMBL/GenBank/DDBJ whole genome shotgun (WGS) entry which is preliminary data.</text>
</comment>
<evidence type="ECO:0000256" key="4">
    <source>
        <dbReference type="ARBA" id="ARBA00022989"/>
    </source>
</evidence>
<dbReference type="InterPro" id="IPR018385">
    <property type="entry name" value="C4_dicarb_anaerob_car-like"/>
</dbReference>
<keyword evidence="4 6" id="KW-1133">Transmembrane helix</keyword>
<feature type="transmembrane region" description="Helical" evidence="6">
    <location>
        <begin position="7"/>
        <end position="32"/>
    </location>
</feature>
<name>A0A9D3A170_9ACTN</name>
<evidence type="ECO:0000256" key="5">
    <source>
        <dbReference type="ARBA" id="ARBA00023136"/>
    </source>
</evidence>
<dbReference type="Proteomes" id="UP000786989">
    <property type="component" value="Unassembled WGS sequence"/>
</dbReference>
<protein>
    <submittedName>
        <fullName evidence="7">YfcC family protein</fullName>
    </submittedName>
</protein>
<feature type="non-terminal residue" evidence="7">
    <location>
        <position position="1"/>
    </location>
</feature>
<evidence type="ECO:0000256" key="3">
    <source>
        <dbReference type="ARBA" id="ARBA00022692"/>
    </source>
</evidence>
<sequence length="70" mass="7632">TFANVDVYIMVIIYLMALGLAKMITPCSIVVMTCTSAAHMSYGDWVKQVAPMVGILFLVCCVFLSVLVLI</sequence>
<reference evidence="7" key="1">
    <citation type="journal article" date="2021" name="PeerJ">
        <title>Extensive microbial diversity within the chicken gut microbiome revealed by metagenomics and culture.</title>
        <authorList>
            <person name="Gilroy R."/>
            <person name="Ravi A."/>
            <person name="Getino M."/>
            <person name="Pursley I."/>
            <person name="Horton D.L."/>
            <person name="Alikhan N.F."/>
            <person name="Baker D."/>
            <person name="Gharbi K."/>
            <person name="Hall N."/>
            <person name="Watson M."/>
            <person name="Adriaenssens E.M."/>
            <person name="Foster-Nyarko E."/>
            <person name="Jarju S."/>
            <person name="Secka A."/>
            <person name="Antonio M."/>
            <person name="Oren A."/>
            <person name="Chaudhuri R.R."/>
            <person name="La Ragione R."/>
            <person name="Hildebrand F."/>
            <person name="Pallen M.J."/>
        </authorList>
    </citation>
    <scope>NUCLEOTIDE SEQUENCE</scope>
    <source>
        <strain evidence="7">ChiGjej6B6-11269</strain>
    </source>
</reference>
<reference evidence="7" key="2">
    <citation type="submission" date="2021-09" db="EMBL/GenBank/DDBJ databases">
        <authorList>
            <person name="Gilroy R."/>
        </authorList>
    </citation>
    <scope>NUCLEOTIDE SEQUENCE</scope>
    <source>
        <strain evidence="7">ChiGjej6B6-11269</strain>
    </source>
</reference>
<proteinExistence type="predicted"/>
<dbReference type="GO" id="GO:0005886">
    <property type="term" value="C:plasma membrane"/>
    <property type="evidence" value="ECO:0007669"/>
    <property type="project" value="UniProtKB-SubCell"/>
</dbReference>